<dbReference type="InterPro" id="IPR036837">
    <property type="entry name" value="Cation_efflux_CTD_sf"/>
</dbReference>
<dbReference type="SUPFAM" id="SSF161111">
    <property type="entry name" value="Cation efflux protein transmembrane domain-like"/>
    <property type="match status" value="1"/>
</dbReference>
<protein>
    <submittedName>
        <fullName evidence="11">Cation diffusion facilitator family transporter</fullName>
    </submittedName>
</protein>
<feature type="domain" description="Cation efflux protein cytoplasmic" evidence="10">
    <location>
        <begin position="213"/>
        <end position="289"/>
    </location>
</feature>
<feature type="transmembrane region" description="Helical" evidence="8">
    <location>
        <begin position="83"/>
        <end position="102"/>
    </location>
</feature>
<evidence type="ECO:0000259" key="9">
    <source>
        <dbReference type="Pfam" id="PF01545"/>
    </source>
</evidence>
<evidence type="ECO:0000313" key="12">
    <source>
        <dbReference type="Proteomes" id="UP001322664"/>
    </source>
</evidence>
<sequence>MGHEHSHAHTNNKKILLISFLIITTYMLVEAVGGVLTKSLALLSDAGHMFSDSISLAIALIAFKLGEKAVTYNKTFGYKRFEVLAALFNGVTLVAIALIIFYEAIERFVNPPEVATVGMLIISSIGLAVNILVAWIMMRGADTEENLNMRGAFLHVISDMLGSVGAIIAALFIMFFGWGWADPLASVIVAILVLRSGYFVAKKAIHILMEGTPADVDINQVVQAIAKVEGVKGIHDVHAWTITSGFHAFSCHIVVDEQLTVAESNKITHSIEHLLQHKGIHHIALQMEPANHHHDEAILCTLEAAPEHHH</sequence>
<evidence type="ECO:0000259" key="10">
    <source>
        <dbReference type="Pfam" id="PF16916"/>
    </source>
</evidence>
<dbReference type="Gene3D" id="3.30.70.1350">
    <property type="entry name" value="Cation efflux protein, cytoplasmic domain"/>
    <property type="match status" value="1"/>
</dbReference>
<dbReference type="Pfam" id="PF01545">
    <property type="entry name" value="Cation_efflux"/>
    <property type="match status" value="1"/>
</dbReference>
<feature type="transmembrane region" description="Helical" evidence="8">
    <location>
        <begin position="184"/>
        <end position="201"/>
    </location>
</feature>
<feature type="transmembrane region" description="Helical" evidence="8">
    <location>
        <begin position="156"/>
        <end position="178"/>
    </location>
</feature>
<evidence type="ECO:0000256" key="1">
    <source>
        <dbReference type="ARBA" id="ARBA00004141"/>
    </source>
</evidence>
<keyword evidence="3" id="KW-0813">Transport</keyword>
<evidence type="ECO:0000313" key="11">
    <source>
        <dbReference type="EMBL" id="WPK13475.1"/>
    </source>
</evidence>
<dbReference type="PANTHER" id="PTHR11562">
    <property type="entry name" value="CATION EFFLUX PROTEIN/ ZINC TRANSPORTER"/>
    <property type="match status" value="1"/>
</dbReference>
<keyword evidence="5 8" id="KW-1133">Transmembrane helix</keyword>
<evidence type="ECO:0000256" key="8">
    <source>
        <dbReference type="SAM" id="Phobius"/>
    </source>
</evidence>
<dbReference type="Gene3D" id="1.20.1510.10">
    <property type="entry name" value="Cation efflux protein transmembrane domain"/>
    <property type="match status" value="1"/>
</dbReference>
<dbReference type="InterPro" id="IPR027470">
    <property type="entry name" value="Cation_efflux_CTD"/>
</dbReference>
<dbReference type="InterPro" id="IPR027469">
    <property type="entry name" value="Cation_efflux_TMD_sf"/>
</dbReference>
<evidence type="ECO:0000256" key="5">
    <source>
        <dbReference type="ARBA" id="ARBA00022989"/>
    </source>
</evidence>
<gene>
    <name evidence="11" type="ORF">R6U77_07295</name>
</gene>
<dbReference type="RefSeq" id="WP_319837983.1">
    <property type="nucleotide sequence ID" value="NZ_CP137624.1"/>
</dbReference>
<dbReference type="InterPro" id="IPR002524">
    <property type="entry name" value="Cation_efflux"/>
</dbReference>
<reference evidence="11 12" key="1">
    <citation type="submission" date="2023-09" db="EMBL/GenBank/DDBJ databases">
        <authorList>
            <person name="Page C.A."/>
            <person name="Perez-Diaz I.M."/>
        </authorList>
    </citation>
    <scope>NUCLEOTIDE SEQUENCE [LARGE SCALE GENOMIC DNA]</scope>
    <source>
        <strain evidence="11 12">Ll15</strain>
    </source>
</reference>
<evidence type="ECO:0000256" key="3">
    <source>
        <dbReference type="ARBA" id="ARBA00022448"/>
    </source>
</evidence>
<keyword evidence="4 8" id="KW-0812">Transmembrane</keyword>
<feature type="transmembrane region" description="Helical" evidence="8">
    <location>
        <begin position="114"/>
        <end position="136"/>
    </location>
</feature>
<keyword evidence="7 8" id="KW-0472">Membrane</keyword>
<evidence type="ECO:0000256" key="2">
    <source>
        <dbReference type="ARBA" id="ARBA00008873"/>
    </source>
</evidence>
<keyword evidence="6" id="KW-0406">Ion transport</keyword>
<evidence type="ECO:0000256" key="4">
    <source>
        <dbReference type="ARBA" id="ARBA00022692"/>
    </source>
</evidence>
<evidence type="ECO:0000256" key="7">
    <source>
        <dbReference type="ARBA" id="ARBA00023136"/>
    </source>
</evidence>
<dbReference type="InterPro" id="IPR058533">
    <property type="entry name" value="Cation_efflux_TM"/>
</dbReference>
<dbReference type="SUPFAM" id="SSF160240">
    <property type="entry name" value="Cation efflux protein cytoplasmic domain-like"/>
    <property type="match status" value="1"/>
</dbReference>
<dbReference type="EMBL" id="CP137624">
    <property type="protein sequence ID" value="WPK13475.1"/>
    <property type="molecule type" value="Genomic_DNA"/>
</dbReference>
<feature type="domain" description="Cation efflux protein transmembrane" evidence="9">
    <location>
        <begin position="16"/>
        <end position="209"/>
    </location>
</feature>
<dbReference type="PANTHER" id="PTHR11562:SF17">
    <property type="entry name" value="RE54080P-RELATED"/>
    <property type="match status" value="1"/>
</dbReference>
<comment type="subcellular location">
    <subcellularLocation>
        <location evidence="1">Membrane</location>
        <topology evidence="1">Multi-pass membrane protein</topology>
    </subcellularLocation>
</comment>
<organism evidence="11 12">
    <name type="scientific">Lysinibacillus louembei</name>
    <dbReference type="NCBI Taxonomy" id="1470088"/>
    <lineage>
        <taxon>Bacteria</taxon>
        <taxon>Bacillati</taxon>
        <taxon>Bacillota</taxon>
        <taxon>Bacilli</taxon>
        <taxon>Bacillales</taxon>
        <taxon>Bacillaceae</taxon>
        <taxon>Lysinibacillus</taxon>
    </lineage>
</organism>
<dbReference type="Pfam" id="PF16916">
    <property type="entry name" value="ZT_dimer"/>
    <property type="match status" value="1"/>
</dbReference>
<dbReference type="InterPro" id="IPR050681">
    <property type="entry name" value="CDF/SLC30A"/>
</dbReference>
<keyword evidence="12" id="KW-1185">Reference proteome</keyword>
<dbReference type="NCBIfam" id="TIGR01297">
    <property type="entry name" value="CDF"/>
    <property type="match status" value="1"/>
</dbReference>
<comment type="similarity">
    <text evidence="2">Belongs to the cation diffusion facilitator (CDF) transporter (TC 2.A.4) family. SLC30A subfamily.</text>
</comment>
<evidence type="ECO:0000256" key="6">
    <source>
        <dbReference type="ARBA" id="ARBA00023065"/>
    </source>
</evidence>
<dbReference type="Proteomes" id="UP001322664">
    <property type="component" value="Chromosome"/>
</dbReference>
<proteinExistence type="inferred from homology"/>
<feature type="transmembrane region" description="Helical" evidence="8">
    <location>
        <begin position="15"/>
        <end position="36"/>
    </location>
</feature>
<accession>A0ABZ0S2P0</accession>
<name>A0ABZ0S2P0_9BACI</name>